<organism evidence="2 3">
    <name type="scientific">Symbiochloris irregularis</name>
    <dbReference type="NCBI Taxonomy" id="706552"/>
    <lineage>
        <taxon>Eukaryota</taxon>
        <taxon>Viridiplantae</taxon>
        <taxon>Chlorophyta</taxon>
        <taxon>core chlorophytes</taxon>
        <taxon>Trebouxiophyceae</taxon>
        <taxon>Trebouxiales</taxon>
        <taxon>Trebouxiaceae</taxon>
        <taxon>Symbiochloris</taxon>
    </lineage>
</organism>
<keyword evidence="3" id="KW-1185">Reference proteome</keyword>
<dbReference type="AlphaFoldDB" id="A0AAW1NTR1"/>
<dbReference type="EMBL" id="JALJOQ010000142">
    <property type="protein sequence ID" value="KAK9794080.1"/>
    <property type="molecule type" value="Genomic_DNA"/>
</dbReference>
<feature type="region of interest" description="Disordered" evidence="1">
    <location>
        <begin position="70"/>
        <end position="100"/>
    </location>
</feature>
<evidence type="ECO:0000313" key="3">
    <source>
        <dbReference type="Proteomes" id="UP001465755"/>
    </source>
</evidence>
<feature type="compositionally biased region" description="Polar residues" evidence="1">
    <location>
        <begin position="84"/>
        <end position="97"/>
    </location>
</feature>
<sequence length="324" mass="36310">MSPEVPDLLAGNGRVQQFCGHRTRCFASHRRAIATAASSTGLMHAWRCILAAAVLSSAVSARSLAEQQRDSAESLPVADDAETVASSQPGQRSTRQPAQRDVSADLGIANCYVVPLEVIPDVEPANTREFHSVAKRFERDWIRILDARGSGFNSYIPGGRDVPFYTYLDRLEDMGVALWDAIQNLYKWNRPHPGGYPFHYRNYVRRLQALHARRNLTGAQSQAAVLRSMRRINIERMISLATLHSIQGIPLEEQHQLLGLLLTHLESRVQNRHRKGKAAVRMFVPDFMSILLDDLPLQKILASQEARVSPPAQPGRDLEQRLKV</sequence>
<evidence type="ECO:0000256" key="1">
    <source>
        <dbReference type="SAM" id="MobiDB-lite"/>
    </source>
</evidence>
<dbReference type="Proteomes" id="UP001465755">
    <property type="component" value="Unassembled WGS sequence"/>
</dbReference>
<gene>
    <name evidence="2" type="ORF">WJX73_010070</name>
</gene>
<evidence type="ECO:0000313" key="2">
    <source>
        <dbReference type="EMBL" id="KAK9794080.1"/>
    </source>
</evidence>
<proteinExistence type="predicted"/>
<reference evidence="2 3" key="1">
    <citation type="journal article" date="2024" name="Nat. Commun.">
        <title>Phylogenomics reveals the evolutionary origins of lichenization in chlorophyte algae.</title>
        <authorList>
            <person name="Puginier C."/>
            <person name="Libourel C."/>
            <person name="Otte J."/>
            <person name="Skaloud P."/>
            <person name="Haon M."/>
            <person name="Grisel S."/>
            <person name="Petersen M."/>
            <person name="Berrin J.G."/>
            <person name="Delaux P.M."/>
            <person name="Dal Grande F."/>
            <person name="Keller J."/>
        </authorList>
    </citation>
    <scope>NUCLEOTIDE SEQUENCE [LARGE SCALE GENOMIC DNA]</scope>
    <source>
        <strain evidence="2 3">SAG 2036</strain>
    </source>
</reference>
<comment type="caution">
    <text evidence="2">The sequence shown here is derived from an EMBL/GenBank/DDBJ whole genome shotgun (WGS) entry which is preliminary data.</text>
</comment>
<accession>A0AAW1NTR1</accession>
<protein>
    <submittedName>
        <fullName evidence="2">Uncharacterized protein</fullName>
    </submittedName>
</protein>
<name>A0AAW1NTR1_9CHLO</name>